<evidence type="ECO:0000313" key="2">
    <source>
        <dbReference type="EMBL" id="SFK57927.1"/>
    </source>
</evidence>
<keyword evidence="3" id="KW-1185">Reference proteome</keyword>
<dbReference type="GO" id="GO:0020037">
    <property type="term" value="F:heme binding"/>
    <property type="evidence" value="ECO:0007669"/>
    <property type="project" value="InterPro"/>
</dbReference>
<reference evidence="2 3" key="1">
    <citation type="submission" date="2016-10" db="EMBL/GenBank/DDBJ databases">
        <authorList>
            <person name="de Groot N.N."/>
        </authorList>
    </citation>
    <scope>NUCLEOTIDE SEQUENCE [LARGE SCALE GENOMIC DNA]</scope>
    <source>
        <strain evidence="2 3">NE2</strain>
    </source>
</reference>
<evidence type="ECO:0000313" key="3">
    <source>
        <dbReference type="Proteomes" id="UP000198755"/>
    </source>
</evidence>
<proteinExistence type="predicted"/>
<evidence type="ECO:0008006" key="4">
    <source>
        <dbReference type="Google" id="ProtNLM"/>
    </source>
</evidence>
<dbReference type="OrthoDB" id="9765610at2"/>
<dbReference type="RefSeq" id="WP_091683230.1">
    <property type="nucleotide sequence ID" value="NZ_FOSN01000011.1"/>
</dbReference>
<dbReference type="PANTHER" id="PTHR36195:SF4">
    <property type="entry name" value="DOMAIN PROTEIN, PUTATIVE (AFU_ORTHOLOGUE AFUA_5G01990)-RELATED"/>
    <property type="match status" value="1"/>
</dbReference>
<protein>
    <recommendedName>
        <fullName evidence="4">Catalase</fullName>
    </recommendedName>
</protein>
<accession>A0A1I4APN9</accession>
<sequence length="368" mass="39613">MAQSPVTYSPSVETFGKDELEIDRQLVDLLRGISEVTYRNSGHALRSVHAKAHGLLKGELEVLDGLPANLSQGLFATAGRYPVIMRFSTIPGDILDDAVSTLRGLAIKVLGVRGDRLPGSEDDVTQDFLFVNAPAFGAASTAKFLGALKLVAKTTDRGEPLKKALSAVLRRVESVVESFGGKSATLIALGGHPETHILGETFYSQAPIRYGDFIAKIAVAPVSPELRALSNAPVGTSGKPNFLRDAVRDFFKTQSGVWELRVQLCVDLEKMPVEDSSKPWPEDLSPYVAVARITAGAQDSWSASNIKSVDDGAAFSPWRGLAAHQPLGAIMRARKEAYRMSADFRTQRNGCPIREPGVAEQTNGPSSR</sequence>
<name>A0A1I4APN9_9HYPH</name>
<dbReference type="Gene3D" id="2.40.180.10">
    <property type="entry name" value="Catalase core domain"/>
    <property type="match status" value="1"/>
</dbReference>
<organism evidence="2 3">
    <name type="scientific">Methylocapsa palsarum</name>
    <dbReference type="NCBI Taxonomy" id="1612308"/>
    <lineage>
        <taxon>Bacteria</taxon>
        <taxon>Pseudomonadati</taxon>
        <taxon>Pseudomonadota</taxon>
        <taxon>Alphaproteobacteria</taxon>
        <taxon>Hyphomicrobiales</taxon>
        <taxon>Beijerinckiaceae</taxon>
        <taxon>Methylocapsa</taxon>
    </lineage>
</organism>
<dbReference type="STRING" id="1612308.SAMN05444581_11110"/>
<dbReference type="AlphaFoldDB" id="A0A1I4APN9"/>
<dbReference type="InterPro" id="IPR020835">
    <property type="entry name" value="Catalase_sf"/>
</dbReference>
<gene>
    <name evidence="2" type="ORF">SAMN05444581_11110</name>
</gene>
<dbReference type="SUPFAM" id="SSF56634">
    <property type="entry name" value="Heme-dependent catalase-like"/>
    <property type="match status" value="1"/>
</dbReference>
<dbReference type="PANTHER" id="PTHR36195">
    <property type="entry name" value="DOMAIN PROTEIN, PUTATIVE (AFU_ORTHOLOGUE AFUA_5G01990)-RELATED-RELATED"/>
    <property type="match status" value="1"/>
</dbReference>
<evidence type="ECO:0000256" key="1">
    <source>
        <dbReference type="SAM" id="MobiDB-lite"/>
    </source>
</evidence>
<dbReference type="CDD" id="cd08152">
    <property type="entry name" value="y4iL_like"/>
    <property type="match status" value="1"/>
</dbReference>
<dbReference type="EMBL" id="FOSN01000011">
    <property type="protein sequence ID" value="SFK57927.1"/>
    <property type="molecule type" value="Genomic_DNA"/>
</dbReference>
<dbReference type="Proteomes" id="UP000198755">
    <property type="component" value="Unassembled WGS sequence"/>
</dbReference>
<feature type="region of interest" description="Disordered" evidence="1">
    <location>
        <begin position="349"/>
        <end position="368"/>
    </location>
</feature>